<feature type="compositionally biased region" description="Low complexity" evidence="2">
    <location>
        <begin position="1"/>
        <end position="16"/>
    </location>
</feature>
<dbReference type="SUPFAM" id="SSF56349">
    <property type="entry name" value="DNA breaking-rejoining enzymes"/>
    <property type="match status" value="1"/>
</dbReference>
<name>K0T6Y8_THAOC</name>
<evidence type="ECO:0000256" key="1">
    <source>
        <dbReference type="ARBA" id="ARBA00023172"/>
    </source>
</evidence>
<feature type="region of interest" description="Disordered" evidence="2">
    <location>
        <begin position="106"/>
        <end position="134"/>
    </location>
</feature>
<proteinExistence type="predicted"/>
<feature type="region of interest" description="Disordered" evidence="2">
    <location>
        <begin position="148"/>
        <end position="167"/>
    </location>
</feature>
<dbReference type="InterPro" id="IPR013762">
    <property type="entry name" value="Integrase-like_cat_sf"/>
</dbReference>
<keyword evidence="1" id="KW-0233">DNA recombination</keyword>
<sequence>MLRSASSWAYGTAAAARRPPQSDGKPGRSRQVRWVPLAFVMYHDCAPEGLCHGAGFAFRGGRPERGRPERQTQKRKLRFLAAPATARPPNQLPRNPRFRLLESAPATATADTGPAAAKRPRSNDSHPGAAPTIKDRYRGAAVLLSTWTAPPKHTSSPAKRKAQPPKHPALTRYKREQLGFTEATMPLEGTSEHSIITETPVDSLFRRLVAPPQPPLWHANLPSRAALYTHGFGRPMRGKSFSQIASFSTTAIIFLKFGTKYLTPVDFARFAEAHPRVYATTRKLVDLARHDFRPVLRYNTDWANITEVSHDTTKAFTAMLYYCNMYLPDVMRLLGNNFTGEFRDINAVVNKISPHVPPDLLDRYKMIMTSGCPIEFNAETSRENFLLHLREGNHPSIARNETQVLKCMAKDIRHNYSFTLPTYLAPFLPHLFVTPQHLLQRPGKDDRLIYDSSKRYTPESTCIGMMTTTATNGELRCEYGTVLQSVLIRAYNLRITYPDRDICIHANDVAGAFRQLKSHPDCMPAFACIVADFLFMQCGLAFGTDFAPSNWEVVRRIAEILATRYFEDPSVRTKHRQYLDRLKWHTMLDNPRASFTRVKADSINKGVLDNQGSPTPTPHRFFVDDDIYLDVYDVARIEQAEQAIAASIEAIFVLLGESDLSKRRDPISWSKLEEMFIAPINVILGQRVNLRAMTIEAAPKLVAETKREIKNFATHRKTFVVRDLATLAGKLTHIAQTAPWLRHLMAQFYLTATKCLRINLRHLCVTYASFRKALKLSKQQAETDNERRQVTFAQSTTARKVHNSKFQHFISTELRETIDLIRSALNASHIHTRSHIGHMIPREPSGRAWSDSSLKAAGGYSVDMKFWWYIEWPAEIRTKTLSYVKNNKDGRLISINALEYAGIIITYVASTHYFLHNPRVDDPHPVALLTADNTTAESWVVKACMNSTIGRALGRVQSALMINNPVGLNSAHVCSEDNVVADGISRISGASWMSAFSPEQRANLDDYGGHLSTELRRSGRGKSATTERSRQNHFLNWAYDTIGLSDPCMGGRVHPQARNYLLACYAVSLVKGETIRGHLLRHKTITRYISAACKLFEKRKIPDPCKAADTDLVKIILDAVKDYEAVENRRNMISDEMMVDILRRAAKESPTSLVAALADWIILGQYTGFRLSEWAQETCRAYARIGHTSDAVAMTRDDFVFKGPHGLTLDQHNLPAYADIESVDVHWRHQKNGDHGEQIEYAKNRQHPQMCGVAAALRIVERADQLNNPSHHPLGVYDDHGTKFITGADTASFLRTVAAAVYKLDPEKKRDQEILSRYSAHSIRVRAANVLHRQGMSDSYIQKRLRWKSTTFLNYLRNTIYAADQHNALMGIPTNNLPDLSDRAGRPLNRFRLPQPTDSFRALAAAAAA</sequence>
<evidence type="ECO:0000256" key="2">
    <source>
        <dbReference type="SAM" id="MobiDB-lite"/>
    </source>
</evidence>
<dbReference type="GO" id="GO:0003677">
    <property type="term" value="F:DNA binding"/>
    <property type="evidence" value="ECO:0007669"/>
    <property type="project" value="InterPro"/>
</dbReference>
<dbReference type="Proteomes" id="UP000266841">
    <property type="component" value="Unassembled WGS sequence"/>
</dbReference>
<evidence type="ECO:0000313" key="4">
    <source>
        <dbReference type="Proteomes" id="UP000266841"/>
    </source>
</evidence>
<protein>
    <submittedName>
        <fullName evidence="3">CRE-like recombinase</fullName>
    </submittedName>
</protein>
<organism evidence="3 4">
    <name type="scientific">Thalassiosira oceanica</name>
    <name type="common">Marine diatom</name>
    <dbReference type="NCBI Taxonomy" id="159749"/>
    <lineage>
        <taxon>Eukaryota</taxon>
        <taxon>Sar</taxon>
        <taxon>Stramenopiles</taxon>
        <taxon>Ochrophyta</taxon>
        <taxon>Bacillariophyta</taxon>
        <taxon>Coscinodiscophyceae</taxon>
        <taxon>Thalassiosirophycidae</taxon>
        <taxon>Thalassiosirales</taxon>
        <taxon>Thalassiosiraceae</taxon>
        <taxon>Thalassiosira</taxon>
    </lineage>
</organism>
<feature type="compositionally biased region" description="Low complexity" evidence="2">
    <location>
        <begin position="106"/>
        <end position="117"/>
    </location>
</feature>
<dbReference type="Gene3D" id="1.10.443.10">
    <property type="entry name" value="Intergrase catalytic core"/>
    <property type="match status" value="1"/>
</dbReference>
<feature type="region of interest" description="Disordered" evidence="2">
    <location>
        <begin position="1"/>
        <end position="29"/>
    </location>
</feature>
<evidence type="ECO:0000313" key="3">
    <source>
        <dbReference type="EMBL" id="EJK66172.1"/>
    </source>
</evidence>
<keyword evidence="4" id="KW-1185">Reference proteome</keyword>
<reference evidence="3 4" key="1">
    <citation type="journal article" date="2012" name="Genome Biol.">
        <title>Genome and low-iron response of an oceanic diatom adapted to chronic iron limitation.</title>
        <authorList>
            <person name="Lommer M."/>
            <person name="Specht M."/>
            <person name="Roy A.S."/>
            <person name="Kraemer L."/>
            <person name="Andreson R."/>
            <person name="Gutowska M.A."/>
            <person name="Wolf J."/>
            <person name="Bergner S.V."/>
            <person name="Schilhabel M.B."/>
            <person name="Klostermeier U.C."/>
            <person name="Beiko R.G."/>
            <person name="Rosenstiel P."/>
            <person name="Hippler M."/>
            <person name="Laroche J."/>
        </authorList>
    </citation>
    <scope>NUCLEOTIDE SEQUENCE [LARGE SCALE GENOMIC DNA]</scope>
    <source>
        <strain evidence="3 4">CCMP1005</strain>
    </source>
</reference>
<dbReference type="EMBL" id="AGNL01015227">
    <property type="protein sequence ID" value="EJK66172.1"/>
    <property type="molecule type" value="Genomic_DNA"/>
</dbReference>
<dbReference type="InterPro" id="IPR011010">
    <property type="entry name" value="DNA_brk_join_enz"/>
</dbReference>
<dbReference type="GO" id="GO:0015074">
    <property type="term" value="P:DNA integration"/>
    <property type="evidence" value="ECO:0007669"/>
    <property type="project" value="InterPro"/>
</dbReference>
<feature type="compositionally biased region" description="Polar residues" evidence="2">
    <location>
        <begin position="148"/>
        <end position="157"/>
    </location>
</feature>
<comment type="caution">
    <text evidence="3">The sequence shown here is derived from an EMBL/GenBank/DDBJ whole genome shotgun (WGS) entry which is preliminary data.</text>
</comment>
<accession>K0T6Y8</accession>
<dbReference type="OrthoDB" id="47573at2759"/>
<gene>
    <name evidence="3" type="ORF">THAOC_12920</name>
</gene>
<dbReference type="GO" id="GO:0006310">
    <property type="term" value="P:DNA recombination"/>
    <property type="evidence" value="ECO:0007669"/>
    <property type="project" value="UniProtKB-KW"/>
</dbReference>